<name>A0ABV8KM81_9ACTN</name>
<dbReference type="SUPFAM" id="SSF55136">
    <property type="entry name" value="Probable bacterial effector-binding domain"/>
    <property type="match status" value="1"/>
</dbReference>
<dbReference type="Gene3D" id="3.20.80.10">
    <property type="entry name" value="Regulatory factor, effector binding domain"/>
    <property type="match status" value="1"/>
</dbReference>
<reference evidence="3" key="1">
    <citation type="journal article" date="2019" name="Int. J. Syst. Evol. Microbiol.">
        <title>The Global Catalogue of Microorganisms (GCM) 10K type strain sequencing project: providing services to taxonomists for standard genome sequencing and annotation.</title>
        <authorList>
            <consortium name="The Broad Institute Genomics Platform"/>
            <consortium name="The Broad Institute Genome Sequencing Center for Infectious Disease"/>
            <person name="Wu L."/>
            <person name="Ma J."/>
        </authorList>
    </citation>
    <scope>NUCLEOTIDE SEQUENCE [LARGE SCALE GENOMIC DNA]</scope>
    <source>
        <strain evidence="3">2902at01</strain>
    </source>
</reference>
<evidence type="ECO:0000313" key="2">
    <source>
        <dbReference type="EMBL" id="MFC4107113.1"/>
    </source>
</evidence>
<protein>
    <submittedName>
        <fullName evidence="2">GyrI-like domain-containing protein</fullName>
    </submittedName>
</protein>
<comment type="caution">
    <text evidence="2">The sequence shown here is derived from an EMBL/GenBank/DDBJ whole genome shotgun (WGS) entry which is preliminary data.</text>
</comment>
<organism evidence="2 3">
    <name type="scientific">Micromonospora zhanjiangensis</name>
    <dbReference type="NCBI Taxonomy" id="1522057"/>
    <lineage>
        <taxon>Bacteria</taxon>
        <taxon>Bacillati</taxon>
        <taxon>Actinomycetota</taxon>
        <taxon>Actinomycetes</taxon>
        <taxon>Micromonosporales</taxon>
        <taxon>Micromonosporaceae</taxon>
        <taxon>Micromonospora</taxon>
    </lineage>
</organism>
<evidence type="ECO:0000313" key="3">
    <source>
        <dbReference type="Proteomes" id="UP001595868"/>
    </source>
</evidence>
<dbReference type="Pfam" id="PF06445">
    <property type="entry name" value="GyrI-like"/>
    <property type="match status" value="1"/>
</dbReference>
<dbReference type="Proteomes" id="UP001595868">
    <property type="component" value="Unassembled WGS sequence"/>
</dbReference>
<sequence length="208" mass="23003">MTELPRTDFKKTYRQVYAARATPTLVDVPELTMLAVDGVGDPEGPAYRQVVEALYGVAYTLRFGLKNAGVLEYPVMPLEGLWWSPGLRDGSTADRSAWHYTMMIMQPPQVTADLVADAVAGAGRKRPSAALDRVELRTLAEGPSAQILHVGPFSEEPATLDRLMAFIGERGLRMHGKHHEIYLSDHRRTAPEKLRTILRYPVLPPVGG</sequence>
<dbReference type="InterPro" id="IPR008319">
    <property type="entry name" value="GyrI-like_CCH_Lin2189-like"/>
</dbReference>
<dbReference type="RefSeq" id="WP_377545678.1">
    <property type="nucleotide sequence ID" value="NZ_JBHSBN010000008.1"/>
</dbReference>
<keyword evidence="3" id="KW-1185">Reference proteome</keyword>
<gene>
    <name evidence="2" type="ORF">ACFOX0_14400</name>
</gene>
<proteinExistence type="predicted"/>
<evidence type="ECO:0000259" key="1">
    <source>
        <dbReference type="Pfam" id="PF06445"/>
    </source>
</evidence>
<dbReference type="EMBL" id="JBHSBN010000008">
    <property type="protein sequence ID" value="MFC4107113.1"/>
    <property type="molecule type" value="Genomic_DNA"/>
</dbReference>
<accession>A0ABV8KM81</accession>
<dbReference type="InterPro" id="IPR029442">
    <property type="entry name" value="GyrI-like"/>
</dbReference>
<dbReference type="PIRSF" id="PIRSF031644">
    <property type="entry name" value="UCP031644"/>
    <property type="match status" value="1"/>
</dbReference>
<dbReference type="InterPro" id="IPR011256">
    <property type="entry name" value="Reg_factor_effector_dom_sf"/>
</dbReference>
<feature type="domain" description="GyrI-like small molecule binding" evidence="1">
    <location>
        <begin position="22"/>
        <end position="201"/>
    </location>
</feature>